<accession>A0ABW8WRW6</accession>
<reference evidence="3 4" key="1">
    <citation type="submission" date="2024-07" db="EMBL/GenBank/DDBJ databases">
        <authorList>
            <person name="Tripathy S."/>
        </authorList>
    </citation>
    <scope>NUCLEOTIDE SEQUENCE [LARGE SCALE GENOMIC DNA]</scope>
    <source>
        <strain evidence="3 4">VB-61278_2</strain>
    </source>
</reference>
<feature type="domain" description="Right handed beta helix" evidence="2">
    <location>
        <begin position="229"/>
        <end position="361"/>
    </location>
</feature>
<evidence type="ECO:0000313" key="3">
    <source>
        <dbReference type="EMBL" id="MFL9463752.1"/>
    </source>
</evidence>
<comment type="caution">
    <text evidence="3">The sequence shown here is derived from an EMBL/GenBank/DDBJ whole genome shotgun (WGS) entry which is preliminary data.</text>
</comment>
<organism evidence="3 4">
    <name type="scientific">Scytonema tolypothrichoides VB-61278_2</name>
    <dbReference type="NCBI Taxonomy" id="3232314"/>
    <lineage>
        <taxon>Bacteria</taxon>
        <taxon>Bacillati</taxon>
        <taxon>Cyanobacteriota</taxon>
        <taxon>Cyanophyceae</taxon>
        <taxon>Nostocales</taxon>
        <taxon>Scytonemataceae</taxon>
        <taxon>Scytonema</taxon>
    </lineage>
</organism>
<dbReference type="Pfam" id="PF13229">
    <property type="entry name" value="Beta_helix"/>
    <property type="match status" value="1"/>
</dbReference>
<dbReference type="RefSeq" id="WP_050046230.1">
    <property type="nucleotide sequence ID" value="NZ_JBFQGM010000009.1"/>
</dbReference>
<name>A0ABW8WRW6_9CYAN</name>
<feature type="compositionally biased region" description="Polar residues" evidence="1">
    <location>
        <begin position="17"/>
        <end position="47"/>
    </location>
</feature>
<evidence type="ECO:0000259" key="2">
    <source>
        <dbReference type="Pfam" id="PF13229"/>
    </source>
</evidence>
<dbReference type="InterPro" id="IPR012334">
    <property type="entry name" value="Pectin_lyas_fold"/>
</dbReference>
<evidence type="ECO:0000256" key="1">
    <source>
        <dbReference type="SAM" id="MobiDB-lite"/>
    </source>
</evidence>
<protein>
    <submittedName>
        <fullName evidence="3">Right-handed parallel beta-helix repeat-containing protein</fullName>
    </submittedName>
</protein>
<dbReference type="InterPro" id="IPR006626">
    <property type="entry name" value="PbH1"/>
</dbReference>
<feature type="region of interest" description="Disordered" evidence="1">
    <location>
        <begin position="14"/>
        <end position="47"/>
    </location>
</feature>
<dbReference type="InterPro" id="IPR039448">
    <property type="entry name" value="Beta_helix"/>
</dbReference>
<evidence type="ECO:0000313" key="4">
    <source>
        <dbReference type="Proteomes" id="UP001628874"/>
    </source>
</evidence>
<dbReference type="Proteomes" id="UP001628874">
    <property type="component" value="Unassembled WGS sequence"/>
</dbReference>
<sequence>MDYTQFDARQANILADSGTNNNSRSPLDFNSSPKNSGSTIDNGTQDTINTWLQGGSGDLNSIGDTKNNSINGQQINSLVGGTGNQLDSKNGNNQDLLVGGKDTLIVGEQDPLMENSKPVSSASPVALSNYSGNGTKYYVSPDGSNDNPGTVDKPWKSLNYAVSEDSPVKAGDTVLVQPGTYTELVNLEKSGDSQLGHITLKANGDVTLRDPDPVEGGFREGVIQSVGQGYWVIDGFHVENTSWAGISLRDANNMVVQNNSTYNTGSSGIIVMPDSYYQGGEQEVTSKDIKVLNNTVEKANARWKGGGGDNSIYDPLGTQESLSIWGVDGFEVAGNTVKDGTREGIDIKTGSRNGSVHNNFITGQASISGTYQGYQGGPALYIEGNRADMFNIDVYDNVVSGNTADGIVVADEVPSIGEVRDIRVYNNIVSDNGREGMNSGRGIGVTSNVRNVDILNNTVTNNVQAFEVDGSDFTGGYKTKDVLIRNNTFADSSYRNGSLEDVSNLTLDGNTFTDEFERLYDGGTGLDNFVNTNNKTVSSI</sequence>
<dbReference type="SUPFAM" id="SSF51126">
    <property type="entry name" value="Pectin lyase-like"/>
    <property type="match status" value="2"/>
</dbReference>
<dbReference type="InterPro" id="IPR011050">
    <property type="entry name" value="Pectin_lyase_fold/virulence"/>
</dbReference>
<dbReference type="SMART" id="SM00710">
    <property type="entry name" value="PbH1"/>
    <property type="match status" value="8"/>
</dbReference>
<dbReference type="Gene3D" id="2.160.20.10">
    <property type="entry name" value="Single-stranded right-handed beta-helix, Pectin lyase-like"/>
    <property type="match status" value="1"/>
</dbReference>
<keyword evidence="4" id="KW-1185">Reference proteome</keyword>
<dbReference type="EMBL" id="JBFQGM010000009">
    <property type="protein sequence ID" value="MFL9463752.1"/>
    <property type="molecule type" value="Genomic_DNA"/>
</dbReference>
<proteinExistence type="predicted"/>
<gene>
    <name evidence="3" type="ORF">AB0759_24370</name>
</gene>